<evidence type="ECO:0000256" key="4">
    <source>
        <dbReference type="ARBA" id="ARBA00023014"/>
    </source>
</evidence>
<dbReference type="Proteomes" id="UP000470772">
    <property type="component" value="Unassembled WGS sequence"/>
</dbReference>
<dbReference type="GO" id="GO:0046872">
    <property type="term" value="F:metal ion binding"/>
    <property type="evidence" value="ECO:0007669"/>
    <property type="project" value="UniProtKB-KW"/>
</dbReference>
<dbReference type="Pfam" id="PF04055">
    <property type="entry name" value="Radical_SAM"/>
    <property type="match status" value="1"/>
</dbReference>
<dbReference type="InterPro" id="IPR023867">
    <property type="entry name" value="Sulphatase_maturase_rSAM"/>
</dbReference>
<comment type="caution">
    <text evidence="7">The sequence shown here is derived from an EMBL/GenBank/DDBJ whole genome shotgun (WGS) entry which is preliminary data.</text>
</comment>
<dbReference type="PANTHER" id="PTHR43273">
    <property type="entry name" value="ANAEROBIC SULFATASE-MATURATING ENZYME HOMOLOG ASLB-RELATED"/>
    <property type="match status" value="1"/>
</dbReference>
<dbReference type="AlphaFoldDB" id="A0A6A9QJJ1"/>
<gene>
    <name evidence="7" type="ORF">GC250_00015</name>
</gene>
<dbReference type="SUPFAM" id="SSF102114">
    <property type="entry name" value="Radical SAM enzymes"/>
    <property type="match status" value="1"/>
</dbReference>
<feature type="domain" description="Radical SAM core" evidence="6">
    <location>
        <begin position="13"/>
        <end position="245"/>
    </location>
</feature>
<organism evidence="7 8">
    <name type="scientific">Sulfuracidifex metallicus DSM 6482 = JCM 9184</name>
    <dbReference type="NCBI Taxonomy" id="523847"/>
    <lineage>
        <taxon>Archaea</taxon>
        <taxon>Thermoproteota</taxon>
        <taxon>Thermoprotei</taxon>
        <taxon>Sulfolobales</taxon>
        <taxon>Sulfolobaceae</taxon>
        <taxon>Sulfuracidifex</taxon>
    </lineage>
</organism>
<dbReference type="SFLD" id="SFLDS00029">
    <property type="entry name" value="Radical_SAM"/>
    <property type="match status" value="1"/>
</dbReference>
<dbReference type="UniPathway" id="UPA00782"/>
<evidence type="ECO:0000259" key="6">
    <source>
        <dbReference type="PROSITE" id="PS51918"/>
    </source>
</evidence>
<accession>A0A6A9QJJ1</accession>
<dbReference type="GO" id="GO:0016491">
    <property type="term" value="F:oxidoreductase activity"/>
    <property type="evidence" value="ECO:0007669"/>
    <property type="project" value="InterPro"/>
</dbReference>
<sequence length="326" mass="38575">MFLDEVSDSMKENNFFNLIILPVENWCNFRCKYCYEKFDPDIKFMNEDVIQAIKNLVKNNADKVSKLRISWFGGEPLLAYHIIVDFMQFTNKLSRIYDFQLFSDMTTNGYGLTLERFKELVNLGVKEYEITFDGDEDFHDKLRVRLDDGPTFMTIYSHLVNIHNTSLEFDITIRIHLHQYNKNSVKRLLRRLHDDIGNDFRFSLFIRGISSLLDKDNRKLEYKDRDQFTTDLKETIHEAEALGFRVLKSYGYSVCYASNPRSFVVKPDGSLAKCTVDLYSDRGIIGKIRRDGTLEINEEKYKWWIRGIYNNNQNILSCPLYGERRR</sequence>
<protein>
    <submittedName>
        <fullName evidence="7">Radical SAM protein</fullName>
    </submittedName>
</protein>
<dbReference type="Gene3D" id="3.20.20.70">
    <property type="entry name" value="Aldolase class I"/>
    <property type="match status" value="1"/>
</dbReference>
<dbReference type="GO" id="GO:0051536">
    <property type="term" value="F:iron-sulfur cluster binding"/>
    <property type="evidence" value="ECO:0007669"/>
    <property type="project" value="UniProtKB-KW"/>
</dbReference>
<dbReference type="PANTHER" id="PTHR43273:SF3">
    <property type="entry name" value="ANAEROBIC SULFATASE-MATURATING ENZYME HOMOLOG ASLB-RELATED"/>
    <property type="match status" value="1"/>
</dbReference>
<dbReference type="RefSeq" id="WP_156016003.1">
    <property type="nucleotide sequence ID" value="NZ_WGGD01000001.1"/>
</dbReference>
<evidence type="ECO:0000313" key="7">
    <source>
        <dbReference type="EMBL" id="MUN27888.1"/>
    </source>
</evidence>
<dbReference type="InterPro" id="IPR058240">
    <property type="entry name" value="rSAM_sf"/>
</dbReference>
<reference evidence="7 8" key="1">
    <citation type="submission" date="2019-10" db="EMBL/GenBank/DDBJ databases">
        <title>Sequencing and Assembly of Multiple Reported Metal-Biooxidizing Members of the Extremely Thermoacidophilic Archaeal Family Sulfolobaceae.</title>
        <authorList>
            <person name="Counts J.A."/>
            <person name="Kelly R.M."/>
        </authorList>
    </citation>
    <scope>NUCLEOTIDE SEQUENCE [LARGE SCALE GENOMIC DNA]</scope>
    <source>
        <strain evidence="7 8">DSM 6482</strain>
    </source>
</reference>
<evidence type="ECO:0000256" key="1">
    <source>
        <dbReference type="ARBA" id="ARBA00022691"/>
    </source>
</evidence>
<name>A0A6A9QJJ1_SULME</name>
<keyword evidence="8" id="KW-1185">Reference proteome</keyword>
<dbReference type="PROSITE" id="PS51918">
    <property type="entry name" value="RADICAL_SAM"/>
    <property type="match status" value="1"/>
</dbReference>
<keyword evidence="2" id="KW-0479">Metal-binding</keyword>
<dbReference type="CDD" id="cd01335">
    <property type="entry name" value="Radical_SAM"/>
    <property type="match status" value="1"/>
</dbReference>
<evidence type="ECO:0000256" key="5">
    <source>
        <dbReference type="ARBA" id="ARBA00023601"/>
    </source>
</evidence>
<evidence type="ECO:0000313" key="8">
    <source>
        <dbReference type="Proteomes" id="UP000470772"/>
    </source>
</evidence>
<evidence type="ECO:0000256" key="3">
    <source>
        <dbReference type="ARBA" id="ARBA00023004"/>
    </source>
</evidence>
<keyword evidence="1" id="KW-0949">S-adenosyl-L-methionine</keyword>
<dbReference type="EMBL" id="WGGD01000001">
    <property type="protein sequence ID" value="MUN27888.1"/>
    <property type="molecule type" value="Genomic_DNA"/>
</dbReference>
<keyword evidence="3" id="KW-0408">Iron</keyword>
<dbReference type="InterPro" id="IPR013785">
    <property type="entry name" value="Aldolase_TIM"/>
</dbReference>
<proteinExistence type="inferred from homology"/>
<evidence type="ECO:0000256" key="2">
    <source>
        <dbReference type="ARBA" id="ARBA00022723"/>
    </source>
</evidence>
<dbReference type="SFLD" id="SFLDG01067">
    <property type="entry name" value="SPASM/twitch_domain_containing"/>
    <property type="match status" value="1"/>
</dbReference>
<dbReference type="InterPro" id="IPR007197">
    <property type="entry name" value="rSAM"/>
</dbReference>
<keyword evidence="4" id="KW-0411">Iron-sulfur</keyword>
<comment type="similarity">
    <text evidence="5">Belongs to the radical SAM superfamily. Anaerobic sulfatase-maturating enzyme family.</text>
</comment>